<dbReference type="AlphaFoldDB" id="A0A315VSZ9"/>
<feature type="transmembrane region" description="Helical" evidence="22">
    <location>
        <begin position="435"/>
        <end position="455"/>
    </location>
</feature>
<evidence type="ECO:0000256" key="4">
    <source>
        <dbReference type="ARBA" id="ARBA00022692"/>
    </source>
</evidence>
<comment type="caution">
    <text evidence="24">The sequence shown here is derived from an EMBL/GenBank/DDBJ whole genome shotgun (WGS) entry which is preliminary data.</text>
</comment>
<feature type="transmembrane region" description="Helical" evidence="22">
    <location>
        <begin position="475"/>
        <end position="496"/>
    </location>
</feature>
<keyword evidence="10 22" id="KW-0472">Membrane</keyword>
<evidence type="ECO:0000256" key="9">
    <source>
        <dbReference type="ARBA" id="ARBA00023053"/>
    </source>
</evidence>
<feature type="domain" description="Amino acid transporter transmembrane" evidence="23">
    <location>
        <begin position="115"/>
        <end position="229"/>
    </location>
</feature>
<keyword evidence="7" id="KW-0029">Amino-acid transport</keyword>
<evidence type="ECO:0000256" key="21">
    <source>
        <dbReference type="SAM" id="MobiDB-lite"/>
    </source>
</evidence>
<feature type="transmembrane region" description="Helical" evidence="22">
    <location>
        <begin position="502"/>
        <end position="526"/>
    </location>
</feature>
<keyword evidence="11" id="KW-1015">Disulfide bond</keyword>
<evidence type="ECO:0000256" key="11">
    <source>
        <dbReference type="ARBA" id="ARBA00023157"/>
    </source>
</evidence>
<dbReference type="EMBL" id="NHOQ01001160">
    <property type="protein sequence ID" value="PWA26362.1"/>
    <property type="molecule type" value="Genomic_DNA"/>
</dbReference>
<keyword evidence="25" id="KW-1185">Reference proteome</keyword>
<evidence type="ECO:0000256" key="10">
    <source>
        <dbReference type="ARBA" id="ARBA00023136"/>
    </source>
</evidence>
<comment type="catalytic activity">
    <reaction evidence="16">
        <text>L-leucine(in) = L-leucine(out)</text>
        <dbReference type="Rhea" id="RHEA:73011"/>
        <dbReference type="ChEBI" id="CHEBI:57427"/>
    </reaction>
</comment>
<evidence type="ECO:0000256" key="18">
    <source>
        <dbReference type="ARBA" id="ARBA00038442"/>
    </source>
</evidence>
<feature type="domain" description="Amino acid transporter transmembrane" evidence="23">
    <location>
        <begin position="291"/>
        <end position="551"/>
    </location>
</feature>
<feature type="transmembrane region" description="Helical" evidence="22">
    <location>
        <begin position="192"/>
        <end position="212"/>
    </location>
</feature>
<gene>
    <name evidence="24" type="ORF">CCH79_00018155</name>
</gene>
<evidence type="ECO:0000256" key="3">
    <source>
        <dbReference type="ARBA" id="ARBA00022448"/>
    </source>
</evidence>
<protein>
    <recommendedName>
        <fullName evidence="19">Neutral amino acid transporter 9</fullName>
    </recommendedName>
    <alternativeName>
        <fullName evidence="20">Solute carrier family 38 member 9</fullName>
    </alternativeName>
</protein>
<evidence type="ECO:0000259" key="23">
    <source>
        <dbReference type="Pfam" id="PF01490"/>
    </source>
</evidence>
<dbReference type="STRING" id="33528.ENSGAFP00000011976"/>
<dbReference type="GO" id="GO:0015179">
    <property type="term" value="F:L-amino acid transmembrane transporter activity"/>
    <property type="evidence" value="ECO:0007669"/>
    <property type="project" value="TreeGrafter"/>
</dbReference>
<dbReference type="GO" id="GO:0005765">
    <property type="term" value="C:lysosomal membrane"/>
    <property type="evidence" value="ECO:0007669"/>
    <property type="project" value="UniProtKB-SubCell"/>
</dbReference>
<evidence type="ECO:0000256" key="6">
    <source>
        <dbReference type="ARBA" id="ARBA00022753"/>
    </source>
</evidence>
<reference evidence="24 25" key="1">
    <citation type="journal article" date="2018" name="G3 (Bethesda)">
        <title>A High-Quality Reference Genome for the Invasive Mosquitofish Gambusia affinis Using a Chicago Library.</title>
        <authorList>
            <person name="Hoffberg S.L."/>
            <person name="Troendle N.J."/>
            <person name="Glenn T.C."/>
            <person name="Mahmud O."/>
            <person name="Louha S."/>
            <person name="Chalopin D."/>
            <person name="Bennetzen J.L."/>
            <person name="Mauricio R."/>
        </authorList>
    </citation>
    <scope>NUCLEOTIDE SEQUENCE [LARGE SCALE GENOMIC DNA]</scope>
    <source>
        <strain evidence="24">NE01/NJP1002.9</strain>
        <tissue evidence="24">Muscle</tissue>
    </source>
</reference>
<proteinExistence type="inferred from homology"/>
<keyword evidence="5" id="KW-0479">Metal-binding</keyword>
<evidence type="ECO:0000256" key="1">
    <source>
        <dbReference type="ARBA" id="ARBA00004107"/>
    </source>
</evidence>
<comment type="catalytic activity">
    <reaction evidence="14">
        <text>L-asparagine(out) = L-asparagine(in)</text>
        <dbReference type="Rhea" id="RHEA:73423"/>
        <dbReference type="ChEBI" id="CHEBI:58048"/>
    </reaction>
</comment>
<dbReference type="GO" id="GO:0046872">
    <property type="term" value="F:metal ion binding"/>
    <property type="evidence" value="ECO:0007669"/>
    <property type="project" value="UniProtKB-KW"/>
</dbReference>
<keyword evidence="12" id="KW-0325">Glycoprotein</keyword>
<evidence type="ECO:0000256" key="15">
    <source>
        <dbReference type="ARBA" id="ARBA00036878"/>
    </source>
</evidence>
<dbReference type="Proteomes" id="UP000250572">
    <property type="component" value="Unassembled WGS sequence"/>
</dbReference>
<evidence type="ECO:0000256" key="14">
    <source>
        <dbReference type="ARBA" id="ARBA00036663"/>
    </source>
</evidence>
<feature type="transmembrane region" description="Helical" evidence="22">
    <location>
        <begin position="389"/>
        <end position="412"/>
    </location>
</feature>
<evidence type="ECO:0000256" key="5">
    <source>
        <dbReference type="ARBA" id="ARBA00022723"/>
    </source>
</evidence>
<evidence type="ECO:0000256" key="19">
    <source>
        <dbReference type="ARBA" id="ARBA00040233"/>
    </source>
</evidence>
<organism evidence="24 25">
    <name type="scientific">Gambusia affinis</name>
    <name type="common">Western mosquitofish</name>
    <name type="synonym">Heterandria affinis</name>
    <dbReference type="NCBI Taxonomy" id="33528"/>
    <lineage>
        <taxon>Eukaryota</taxon>
        <taxon>Metazoa</taxon>
        <taxon>Chordata</taxon>
        <taxon>Craniata</taxon>
        <taxon>Vertebrata</taxon>
        <taxon>Euteleostomi</taxon>
        <taxon>Actinopterygii</taxon>
        <taxon>Neopterygii</taxon>
        <taxon>Teleostei</taxon>
        <taxon>Neoteleostei</taxon>
        <taxon>Acanthomorphata</taxon>
        <taxon>Ovalentaria</taxon>
        <taxon>Atherinomorphae</taxon>
        <taxon>Cyprinodontiformes</taxon>
        <taxon>Poeciliidae</taxon>
        <taxon>Poeciliinae</taxon>
        <taxon>Gambusia</taxon>
    </lineage>
</organism>
<keyword evidence="8 22" id="KW-1133">Transmembrane helix</keyword>
<feature type="transmembrane region" description="Helical" evidence="22">
    <location>
        <begin position="355"/>
        <end position="377"/>
    </location>
</feature>
<evidence type="ECO:0000256" key="12">
    <source>
        <dbReference type="ARBA" id="ARBA00023180"/>
    </source>
</evidence>
<comment type="subcellular location">
    <subcellularLocation>
        <location evidence="1">Late endosome membrane</location>
        <topology evidence="1">Multi-pass membrane protein</topology>
    </subcellularLocation>
    <subcellularLocation>
        <location evidence="2">Lysosome membrane</location>
        <topology evidence="2">Multi-pass membrane protein</topology>
    </subcellularLocation>
</comment>
<feature type="region of interest" description="Disordered" evidence="21">
    <location>
        <begin position="1"/>
        <end position="31"/>
    </location>
</feature>
<dbReference type="Pfam" id="PF01490">
    <property type="entry name" value="Aa_trans"/>
    <property type="match status" value="2"/>
</dbReference>
<feature type="transmembrane region" description="Helical" evidence="22">
    <location>
        <begin position="113"/>
        <end position="135"/>
    </location>
</feature>
<evidence type="ECO:0000256" key="17">
    <source>
        <dbReference type="ARBA" id="ARBA00036984"/>
    </source>
</evidence>
<evidence type="ECO:0000313" key="25">
    <source>
        <dbReference type="Proteomes" id="UP000250572"/>
    </source>
</evidence>
<dbReference type="InterPro" id="IPR013057">
    <property type="entry name" value="AA_transpt_TM"/>
</dbReference>
<feature type="non-terminal residue" evidence="24">
    <location>
        <position position="573"/>
    </location>
</feature>
<evidence type="ECO:0000256" key="20">
    <source>
        <dbReference type="ARBA" id="ARBA00042870"/>
    </source>
</evidence>
<name>A0A315VSZ9_GAMAF</name>
<comment type="catalytic activity">
    <reaction evidence="17">
        <text>L-tyrosine(in) = L-tyrosine(out)</text>
        <dbReference type="Rhea" id="RHEA:68572"/>
        <dbReference type="ChEBI" id="CHEBI:58315"/>
    </reaction>
</comment>
<evidence type="ECO:0000256" key="2">
    <source>
        <dbReference type="ARBA" id="ARBA00004155"/>
    </source>
</evidence>
<feature type="transmembrane region" description="Helical" evidence="22">
    <location>
        <begin position="281"/>
        <end position="301"/>
    </location>
</feature>
<keyword evidence="3" id="KW-0813">Transport</keyword>
<evidence type="ECO:0000256" key="22">
    <source>
        <dbReference type="SAM" id="Phobius"/>
    </source>
</evidence>
<keyword evidence="4 22" id="KW-0812">Transmembrane</keyword>
<keyword evidence="6" id="KW-0967">Endosome</keyword>
<keyword evidence="9" id="KW-0915">Sodium</keyword>
<dbReference type="PANTHER" id="PTHR22950:SF244">
    <property type="entry name" value="NEUTRAL AMINO ACID TRANSPORTER 9"/>
    <property type="match status" value="1"/>
</dbReference>
<feature type="transmembrane region" description="Helical" evidence="22">
    <location>
        <begin position="538"/>
        <end position="558"/>
    </location>
</feature>
<evidence type="ECO:0000313" key="24">
    <source>
        <dbReference type="EMBL" id="PWA26362.1"/>
    </source>
</evidence>
<feature type="transmembrane region" description="Helical" evidence="22">
    <location>
        <begin position="313"/>
        <end position="335"/>
    </location>
</feature>
<evidence type="ECO:0000256" key="7">
    <source>
        <dbReference type="ARBA" id="ARBA00022970"/>
    </source>
</evidence>
<accession>A0A315VSZ9</accession>
<dbReference type="GO" id="GO:0031902">
    <property type="term" value="C:late endosome membrane"/>
    <property type="evidence" value="ECO:0007669"/>
    <property type="project" value="UniProtKB-SubCell"/>
</dbReference>
<dbReference type="PANTHER" id="PTHR22950">
    <property type="entry name" value="AMINO ACID TRANSPORTER"/>
    <property type="match status" value="1"/>
</dbReference>
<sequence>MEDDCRPLLGPDPTGESPSHRGSAGSLDIRTKRPFYVEPRNIVSDDPQERISAEAAILNSRVHYYSRLTGSSDTTLSPPNHVIPTPEEMYIYSPLGTAFKVPDSEQAAKNPSIVTIFAIWNTMMGTSILSIPWGIKQAGFTLGIIILIFTGLLMLYCCYIVIKSPKAIRGVDTSSWEFPDVCRFYFGKLGQWSSLVFSMVSLVGAMVVYWVLMSNFLYNTGQFIYNHAHNVSTSDSEYGTNGSDRVICPYPKTHPGRNDSMTSLCGRSYGNDSSGSSFDLYWSKTSTIPLYLIILLLPLLCFRSASFFARFTFLGTISVIYLIVLVTIKASRLGFHLEFHWFGPSQFYVPEFRLLFPQLTGVLTLAFFIHNCIITLMKSNKNQENNVRDLSVAYLLVGGTYMYVGVLIFAAFPSPPLSKDCIEPNFLDNFPSSDVMVFVARMCLLFQMITVYPLLGYLVRVQIMGQLFGNHYPGFIHILVLNILIVGAGVLMAMFYPNIGSIIRFSGAICGLALVFLLPSLVHMFSLREQGRLTWQSVLFHSFLIVLGVANLMAQFFIRPSSQLASGLQACPM</sequence>
<comment type="catalytic activity">
    <reaction evidence="15">
        <text>L-glutamine(out) = L-glutamine(in)</text>
        <dbReference type="Rhea" id="RHEA:73419"/>
        <dbReference type="ChEBI" id="CHEBI:58359"/>
    </reaction>
</comment>
<comment type="similarity">
    <text evidence="18">Belongs to the amino acid/polyamine transporter 2 family. SLC38A9 subfamily.</text>
</comment>
<evidence type="ECO:0000256" key="13">
    <source>
        <dbReference type="ARBA" id="ARBA00023228"/>
    </source>
</evidence>
<evidence type="ECO:0000256" key="8">
    <source>
        <dbReference type="ARBA" id="ARBA00022989"/>
    </source>
</evidence>
<evidence type="ECO:0000256" key="16">
    <source>
        <dbReference type="ARBA" id="ARBA00036887"/>
    </source>
</evidence>
<feature type="transmembrane region" description="Helical" evidence="22">
    <location>
        <begin position="141"/>
        <end position="162"/>
    </location>
</feature>
<keyword evidence="13" id="KW-0458">Lysosome</keyword>